<dbReference type="VEuPathDB" id="VectorBase:AMIN014550"/>
<sequence length="24" mass="2844">MVAATFVRFECSSKYKLCYFCMIC</sequence>
<keyword evidence="2" id="KW-1185">Reference proteome</keyword>
<proteinExistence type="predicted"/>
<dbReference type="Proteomes" id="UP000075920">
    <property type="component" value="Unassembled WGS sequence"/>
</dbReference>
<name>A0A182WPE7_9DIPT</name>
<dbReference type="AlphaFoldDB" id="A0A182WPE7"/>
<accession>A0A182WPE7</accession>
<evidence type="ECO:0000313" key="1">
    <source>
        <dbReference type="EnsemblMetazoa" id="AMIN014550-PB"/>
    </source>
</evidence>
<organism evidence="1 2">
    <name type="scientific">Anopheles minimus</name>
    <dbReference type="NCBI Taxonomy" id="112268"/>
    <lineage>
        <taxon>Eukaryota</taxon>
        <taxon>Metazoa</taxon>
        <taxon>Ecdysozoa</taxon>
        <taxon>Arthropoda</taxon>
        <taxon>Hexapoda</taxon>
        <taxon>Insecta</taxon>
        <taxon>Pterygota</taxon>
        <taxon>Neoptera</taxon>
        <taxon>Endopterygota</taxon>
        <taxon>Diptera</taxon>
        <taxon>Nematocera</taxon>
        <taxon>Culicoidea</taxon>
        <taxon>Culicidae</taxon>
        <taxon>Anophelinae</taxon>
        <taxon>Anopheles</taxon>
    </lineage>
</organism>
<reference evidence="2" key="1">
    <citation type="submission" date="2013-03" db="EMBL/GenBank/DDBJ databases">
        <title>The Genome Sequence of Anopheles minimus MINIMUS1.</title>
        <authorList>
            <consortium name="The Broad Institute Genomics Platform"/>
            <person name="Neafsey D.E."/>
            <person name="Walton C."/>
            <person name="Walker B."/>
            <person name="Young S.K."/>
            <person name="Zeng Q."/>
            <person name="Gargeya S."/>
            <person name="Fitzgerald M."/>
            <person name="Haas B."/>
            <person name="Abouelleil A."/>
            <person name="Allen A.W."/>
            <person name="Alvarado L."/>
            <person name="Arachchi H.M."/>
            <person name="Berlin A.M."/>
            <person name="Chapman S.B."/>
            <person name="Gainer-Dewar J."/>
            <person name="Goldberg J."/>
            <person name="Griggs A."/>
            <person name="Gujja S."/>
            <person name="Hansen M."/>
            <person name="Howarth C."/>
            <person name="Imamovic A."/>
            <person name="Ireland A."/>
            <person name="Larimer J."/>
            <person name="McCowan C."/>
            <person name="Murphy C."/>
            <person name="Pearson M."/>
            <person name="Poon T.W."/>
            <person name="Priest M."/>
            <person name="Roberts A."/>
            <person name="Saif S."/>
            <person name="Shea T."/>
            <person name="Sisk P."/>
            <person name="Sykes S."/>
            <person name="Wortman J."/>
            <person name="Nusbaum C."/>
            <person name="Birren B."/>
        </authorList>
    </citation>
    <scope>NUCLEOTIDE SEQUENCE [LARGE SCALE GENOMIC DNA]</scope>
    <source>
        <strain evidence="2">MINIMUS1</strain>
    </source>
</reference>
<evidence type="ECO:0000313" key="2">
    <source>
        <dbReference type="Proteomes" id="UP000075920"/>
    </source>
</evidence>
<dbReference type="EnsemblMetazoa" id="AMIN014550-RB">
    <property type="protein sequence ID" value="AMIN014550-PB"/>
    <property type="gene ID" value="AMIN014550"/>
</dbReference>
<protein>
    <submittedName>
        <fullName evidence="1">Uncharacterized protein</fullName>
    </submittedName>
</protein>
<reference evidence="1" key="2">
    <citation type="submission" date="2020-05" db="UniProtKB">
        <authorList>
            <consortium name="EnsemblMetazoa"/>
        </authorList>
    </citation>
    <scope>IDENTIFICATION</scope>
    <source>
        <strain evidence="1">MINIMUS1</strain>
    </source>
</reference>